<dbReference type="HOGENOM" id="CLU_024920_1_2_10"/>
<dbReference type="AlphaFoldDB" id="F0NZQ3"/>
<organism evidence="3 4">
    <name type="scientific">Weeksella virosa (strain ATCC 43766 / DSM 16922 / JCM 21250 / CCUG 30538 / CDC 9751 / IAM 14551 / NBRC 16016 / NCTC 11634 / CL345/78)</name>
    <dbReference type="NCBI Taxonomy" id="865938"/>
    <lineage>
        <taxon>Bacteria</taxon>
        <taxon>Pseudomonadati</taxon>
        <taxon>Bacteroidota</taxon>
        <taxon>Flavobacteriia</taxon>
        <taxon>Flavobacteriales</taxon>
        <taxon>Weeksellaceae</taxon>
        <taxon>Weeksella</taxon>
    </lineage>
</organism>
<dbReference type="STRING" id="865938.Weevi_0593"/>
<dbReference type="Pfam" id="PF02397">
    <property type="entry name" value="Bac_transf"/>
    <property type="match status" value="1"/>
</dbReference>
<accession>F0NZQ3</accession>
<dbReference type="eggNOG" id="COG2148">
    <property type="taxonomic scope" value="Bacteria"/>
</dbReference>
<name>F0NZQ3_WEEVC</name>
<feature type="domain" description="Bacterial sugar transferase" evidence="2">
    <location>
        <begin position="3"/>
        <end position="181"/>
    </location>
</feature>
<reference evidence="4" key="2">
    <citation type="journal article" date="2011" name="Stand. Genomic Sci.">
        <title>Complete genome sequence of Weeksella virosa type strain (9751T).</title>
        <authorList>
            <person name="Lang E."/>
            <person name="Teshima H."/>
            <person name="Lucas S."/>
            <person name="Lapidus A."/>
            <person name="Hammon N."/>
            <person name="Deshpande S."/>
            <person name="Nolan M."/>
            <person name="Cheng J."/>
            <person name="Pitluck S."/>
            <person name="Liolios K."/>
            <person name="Pagani I."/>
            <person name="Mikhailova N."/>
            <person name="Ivanova N."/>
            <person name="Mavromatis K."/>
            <person name="Pati A."/>
            <person name="Tapia R."/>
            <person name="Han C."/>
            <person name="Goodwin L."/>
            <person name="Chen A."/>
            <person name="Palaniappan K."/>
            <person name="Land M."/>
            <person name="Hauser L."/>
            <person name="Chang Y."/>
            <person name="Jeffries C."/>
            <person name="Brambilla E."/>
            <person name="Kopitz M."/>
            <person name="Rohde M."/>
            <person name="Goker M."/>
            <person name="Tindall B."/>
            <person name="Detter J."/>
            <person name="Woyke T."/>
            <person name="Bristow J."/>
            <person name="Eisen J."/>
            <person name="Markowitz V."/>
            <person name="Hugenholtz P."/>
            <person name="Klenk H."/>
            <person name="Kyrpides N."/>
        </authorList>
    </citation>
    <scope>NUCLEOTIDE SEQUENCE [LARGE SCALE GENOMIC DNA]</scope>
    <source>
        <strain evidence="4">ATCC 43766 / DSM 16922 / JCM 21250 / NBRC 16016 / NCTC 11634 / CL345/78</strain>
    </source>
</reference>
<dbReference type="OrthoDB" id="9808602at2"/>
<reference evidence="3 4" key="1">
    <citation type="journal article" date="2011" name="Stand. Genomic Sci.">
        <title>Complete genome sequence of Weeksella virosa type strain (9751).</title>
        <authorList>
            <person name="Lang E."/>
            <person name="Teshima H."/>
            <person name="Lucas S."/>
            <person name="Lapidus A."/>
            <person name="Hammon N."/>
            <person name="Deshpande S."/>
            <person name="Nolan M."/>
            <person name="Cheng J.F."/>
            <person name="Pitluck S."/>
            <person name="Liolios K."/>
            <person name="Pagani I."/>
            <person name="Mikhailova N."/>
            <person name="Ivanova N."/>
            <person name="Mavromatis K."/>
            <person name="Pati A."/>
            <person name="Tapia R."/>
            <person name="Han C."/>
            <person name="Goodwin L."/>
            <person name="Chen A."/>
            <person name="Palaniappan K."/>
            <person name="Land M."/>
            <person name="Hauser L."/>
            <person name="Chang Y.J."/>
            <person name="Jeffries C.D."/>
            <person name="Brambilla E.M."/>
            <person name="Kopitz M."/>
            <person name="Rohde M."/>
            <person name="Goker M."/>
            <person name="Tindall B.J."/>
            <person name="Detter J.C."/>
            <person name="Woyke T."/>
            <person name="Bristow J."/>
            <person name="Eisen J.A."/>
            <person name="Markowitz V."/>
            <person name="Hugenholtz P."/>
            <person name="Klenk H.P."/>
            <person name="Kyrpides N.C."/>
        </authorList>
    </citation>
    <scope>NUCLEOTIDE SEQUENCE [LARGE SCALE GENOMIC DNA]</scope>
    <source>
        <strain evidence="4">ATCC 43766 / DSM 16922 / JCM 21250 / NBRC 16016 / NCTC 11634 / CL345/78</strain>
    </source>
</reference>
<dbReference type="GO" id="GO:0016780">
    <property type="term" value="F:phosphotransferase activity, for other substituted phosphate groups"/>
    <property type="evidence" value="ECO:0007669"/>
    <property type="project" value="TreeGrafter"/>
</dbReference>
<dbReference type="PANTHER" id="PTHR30576:SF20">
    <property type="entry name" value="QUINOVOSAMINEPHOSPHOTRANSFERAE-RELATED"/>
    <property type="match status" value="1"/>
</dbReference>
<evidence type="ECO:0000259" key="2">
    <source>
        <dbReference type="Pfam" id="PF02397"/>
    </source>
</evidence>
<evidence type="ECO:0000313" key="3">
    <source>
        <dbReference type="EMBL" id="ADX67312.1"/>
    </source>
</evidence>
<dbReference type="KEGG" id="wvi:Weevi_0593"/>
<comment type="similarity">
    <text evidence="1">Belongs to the bacterial sugar transferase family.</text>
</comment>
<proteinExistence type="inferred from homology"/>
<dbReference type="PANTHER" id="PTHR30576">
    <property type="entry name" value="COLANIC BIOSYNTHESIS UDP-GLUCOSE LIPID CARRIER TRANSFERASE"/>
    <property type="match status" value="1"/>
</dbReference>
<gene>
    <name evidence="3" type="ordered locus">Weevi_0593</name>
</gene>
<dbReference type="InterPro" id="IPR003362">
    <property type="entry name" value="Bact_transf"/>
</dbReference>
<keyword evidence="4" id="KW-1185">Reference proteome</keyword>
<evidence type="ECO:0000256" key="1">
    <source>
        <dbReference type="ARBA" id="ARBA00006464"/>
    </source>
</evidence>
<dbReference type="Proteomes" id="UP000008641">
    <property type="component" value="Chromosome"/>
</dbReference>
<dbReference type="EMBL" id="CP002455">
    <property type="protein sequence ID" value="ADX67312.1"/>
    <property type="molecule type" value="Genomic_DNA"/>
</dbReference>
<evidence type="ECO:0000313" key="4">
    <source>
        <dbReference type="Proteomes" id="UP000008641"/>
    </source>
</evidence>
<keyword evidence="3" id="KW-0808">Transferase</keyword>
<protein>
    <submittedName>
        <fullName evidence="3">Sugar transferase</fullName>
    </submittedName>
</protein>
<sequence>MLKSIFDKTFALILLLLLVGLIFLLIILATIDTQQFGLFSQKRVGQHAKLFTIYKIRTIRTKNHQKQITSFGRLLRKTKLDEIPQLYNILIGEMSFVGPRPDLEGYADKLQGEDRIILQVKPGLTGPAQLKFRNEEELLALQENPLQYNDEVIWPQKVAINKEYVKHWSFGKDLYYIYKTIV</sequence>
<dbReference type="RefSeq" id="WP_013597704.1">
    <property type="nucleotide sequence ID" value="NC_015144.1"/>
</dbReference>